<evidence type="ECO:0000256" key="1">
    <source>
        <dbReference type="SAM" id="Coils"/>
    </source>
</evidence>
<keyword evidence="1" id="KW-0175">Coiled coil</keyword>
<evidence type="ECO:0000256" key="2">
    <source>
        <dbReference type="SAM" id="MobiDB-lite"/>
    </source>
</evidence>
<feature type="region of interest" description="Disordered" evidence="2">
    <location>
        <begin position="1"/>
        <end position="24"/>
    </location>
</feature>
<accession>A0AAP8TSN0</accession>
<reference evidence="3 4" key="1">
    <citation type="submission" date="2017-08" db="EMBL/GenBank/DDBJ databases">
        <title>Draft genome sequences of 64 type strains of genus Staph aureus.</title>
        <authorList>
            <person name="Cole K."/>
            <person name="Golubchik T."/>
            <person name="Russell J."/>
            <person name="Foster D."/>
            <person name="Llewelyn M."/>
            <person name="Wilson D."/>
            <person name="Crook D."/>
            <person name="Paul J."/>
        </authorList>
    </citation>
    <scope>NUCLEOTIDE SEQUENCE [LARGE SCALE GENOMIC DNA]</scope>
    <source>
        <strain evidence="3 4">NCTC 12101</strain>
    </source>
</reference>
<evidence type="ECO:0000313" key="4">
    <source>
        <dbReference type="Proteomes" id="UP000242470"/>
    </source>
</evidence>
<proteinExistence type="predicted"/>
<feature type="coiled-coil region" evidence="1">
    <location>
        <begin position="34"/>
        <end position="78"/>
    </location>
</feature>
<dbReference type="EMBL" id="PPQW01000068">
    <property type="protein sequence ID" value="PNZ66324.1"/>
    <property type="molecule type" value="Genomic_DNA"/>
</dbReference>
<sequence>MKNQKLVNLRTQQPTVTKQQKAKQQKQTIATQIAKKLQQMKQQNQLKIQNQLKKLNQTKHLNQKLKNLQQKTKQQIKKHLK</sequence>
<comment type="caution">
    <text evidence="3">The sequence shown here is derived from an EMBL/GenBank/DDBJ whole genome shotgun (WGS) entry which is preliminary data.</text>
</comment>
<organism evidence="3 4">
    <name type="scientific">Staphylococcus auricularis</name>
    <dbReference type="NCBI Taxonomy" id="29379"/>
    <lineage>
        <taxon>Bacteria</taxon>
        <taxon>Bacillati</taxon>
        <taxon>Bacillota</taxon>
        <taxon>Bacilli</taxon>
        <taxon>Bacillales</taxon>
        <taxon>Staphylococcaceae</taxon>
        <taxon>Staphylococcus</taxon>
    </lineage>
</organism>
<feature type="compositionally biased region" description="Polar residues" evidence="2">
    <location>
        <begin position="1"/>
        <end position="10"/>
    </location>
</feature>
<evidence type="ECO:0000313" key="3">
    <source>
        <dbReference type="EMBL" id="PNZ66324.1"/>
    </source>
</evidence>
<name>A0AAP8TSN0_9STAP</name>
<gene>
    <name evidence="3" type="ORF">CD158_09015</name>
</gene>
<dbReference type="Proteomes" id="UP000242470">
    <property type="component" value="Unassembled WGS sequence"/>
</dbReference>
<dbReference type="AlphaFoldDB" id="A0AAP8TSN0"/>
<protein>
    <submittedName>
        <fullName evidence="3">Uncharacterized protein</fullName>
    </submittedName>
</protein>